<protein>
    <submittedName>
        <fullName evidence="1">Uncharacterized protein</fullName>
    </submittedName>
</protein>
<comment type="caution">
    <text evidence="1">The sequence shown here is derived from an EMBL/GenBank/DDBJ whole genome shotgun (WGS) entry which is preliminary data.</text>
</comment>
<evidence type="ECO:0000313" key="1">
    <source>
        <dbReference type="EMBL" id="EQB46583.1"/>
    </source>
</evidence>
<name>T0K1H9_COLGC</name>
<reference evidence="2" key="1">
    <citation type="journal article" date="2013" name="Mol. Plant Microbe Interact.">
        <title>Global aspects of pacC regulation of pathogenicity genes in Colletotrichum gloeosporioides as revealed by transcriptome analysis.</title>
        <authorList>
            <person name="Alkan N."/>
            <person name="Meng X."/>
            <person name="Friedlander G."/>
            <person name="Reuveni E."/>
            <person name="Sukno S."/>
            <person name="Sherman A."/>
            <person name="Thon M."/>
            <person name="Fluhr R."/>
            <person name="Prusky D."/>
        </authorList>
    </citation>
    <scope>NUCLEOTIDE SEQUENCE [LARGE SCALE GENOMIC DNA]</scope>
    <source>
        <strain evidence="2">Cg-14</strain>
    </source>
</reference>
<organism evidence="1 2">
    <name type="scientific">Colletotrichum gloeosporioides (strain Cg-14)</name>
    <name type="common">Anthracnose fungus</name>
    <name type="synonym">Glomerella cingulata</name>
    <dbReference type="NCBI Taxonomy" id="1237896"/>
    <lineage>
        <taxon>Eukaryota</taxon>
        <taxon>Fungi</taxon>
        <taxon>Dikarya</taxon>
        <taxon>Ascomycota</taxon>
        <taxon>Pezizomycotina</taxon>
        <taxon>Sordariomycetes</taxon>
        <taxon>Hypocreomycetidae</taxon>
        <taxon>Glomerellales</taxon>
        <taxon>Glomerellaceae</taxon>
        <taxon>Colletotrichum</taxon>
        <taxon>Colletotrichum gloeosporioides species complex</taxon>
    </lineage>
</organism>
<dbReference type="HOGENOM" id="CLU_3351040_0_0_1"/>
<sequence>MQTIERALGEYEIDTVFHLAAQAIKTAADQTSDRGIK</sequence>
<evidence type="ECO:0000313" key="2">
    <source>
        <dbReference type="Proteomes" id="UP000015530"/>
    </source>
</evidence>
<proteinExistence type="predicted"/>
<dbReference type="AlphaFoldDB" id="T0K1H9"/>
<dbReference type="EMBL" id="AMYD01003335">
    <property type="protein sequence ID" value="EQB46583.1"/>
    <property type="molecule type" value="Genomic_DNA"/>
</dbReference>
<accession>T0K1H9</accession>
<gene>
    <name evidence="1" type="ORF">CGLO_14355</name>
</gene>
<dbReference type="Proteomes" id="UP000015530">
    <property type="component" value="Unassembled WGS sequence"/>
</dbReference>